<keyword evidence="2" id="KW-1185">Reference proteome</keyword>
<dbReference type="KEGG" id="slr:L21SP2_2592"/>
<accession>V5WK27</accession>
<evidence type="ECO:0000313" key="2">
    <source>
        <dbReference type="Proteomes" id="UP000018680"/>
    </source>
</evidence>
<name>V5WK27_9SPIO</name>
<dbReference type="EMBL" id="CP006939">
    <property type="protein sequence ID" value="AHC15944.1"/>
    <property type="molecule type" value="Genomic_DNA"/>
</dbReference>
<gene>
    <name evidence="1" type="ORF">L21SP2_2592</name>
</gene>
<dbReference type="HOGENOM" id="CLU_3296283_0_0_12"/>
<sequence>MGAFPHLQQRSQTVSMSRLAMQLCSLLRIAVALLSAISGT</sequence>
<dbReference type="AlphaFoldDB" id="V5WK27"/>
<proteinExistence type="predicted"/>
<dbReference type="Proteomes" id="UP000018680">
    <property type="component" value="Chromosome"/>
</dbReference>
<organism evidence="1 2">
    <name type="scientific">Salinispira pacifica</name>
    <dbReference type="NCBI Taxonomy" id="1307761"/>
    <lineage>
        <taxon>Bacteria</taxon>
        <taxon>Pseudomonadati</taxon>
        <taxon>Spirochaetota</taxon>
        <taxon>Spirochaetia</taxon>
        <taxon>Spirochaetales</taxon>
        <taxon>Spirochaetaceae</taxon>
        <taxon>Salinispira</taxon>
    </lineage>
</organism>
<reference evidence="1 2" key="1">
    <citation type="journal article" date="2015" name="Stand. Genomic Sci.">
        <title>Complete genome sequence and description of Salinispira pacifica gen. nov., sp. nov., a novel spirochaete isolated form a hypersaline microbial mat.</title>
        <authorList>
            <person name="Ben Hania W."/>
            <person name="Joseph M."/>
            <person name="Schumann P."/>
            <person name="Bunk B."/>
            <person name="Fiebig A."/>
            <person name="Sproer C."/>
            <person name="Klenk H.P."/>
            <person name="Fardeau M.L."/>
            <person name="Spring S."/>
        </authorList>
    </citation>
    <scope>NUCLEOTIDE SEQUENCE [LARGE SCALE GENOMIC DNA]</scope>
    <source>
        <strain evidence="1 2">L21-RPul-D2</strain>
    </source>
</reference>
<dbReference type="STRING" id="1307761.L21SP2_2592"/>
<evidence type="ECO:0000313" key="1">
    <source>
        <dbReference type="EMBL" id="AHC15944.1"/>
    </source>
</evidence>
<protein>
    <submittedName>
        <fullName evidence="1">Uncharacterized protein</fullName>
    </submittedName>
</protein>